<dbReference type="PANTHER" id="PTHR46124">
    <property type="entry name" value="D-AMINOACYL-TRNA DEACYLASE"/>
    <property type="match status" value="1"/>
</dbReference>
<protein>
    <submittedName>
        <fullName evidence="5">TatD family deoxyribonuclease</fullName>
    </submittedName>
    <submittedName>
        <fullName evidence="4">TatD family hydrolase</fullName>
    </submittedName>
</protein>
<keyword evidence="2 4" id="KW-0378">Hydrolase</keyword>
<dbReference type="AlphaFoldDB" id="A0A2K2U6A9"/>
<dbReference type="Proteomes" id="UP000789325">
    <property type="component" value="Unassembled WGS sequence"/>
</dbReference>
<keyword evidence="1" id="KW-0479">Metal-binding</keyword>
<name>A0A2K2U6A9_9ACTN</name>
<reference evidence="4" key="2">
    <citation type="journal article" date="2021" name="PeerJ">
        <title>Extensive microbial diversity within the chicken gut microbiome revealed by metagenomics and culture.</title>
        <authorList>
            <person name="Gilroy R."/>
            <person name="Ravi A."/>
            <person name="Getino M."/>
            <person name="Pursley I."/>
            <person name="Horton D.L."/>
            <person name="Alikhan N.F."/>
            <person name="Baker D."/>
            <person name="Gharbi K."/>
            <person name="Hall N."/>
            <person name="Watson M."/>
            <person name="Adriaenssens E.M."/>
            <person name="Foster-Nyarko E."/>
            <person name="Jarju S."/>
            <person name="Secka A."/>
            <person name="Antonio M."/>
            <person name="Oren A."/>
            <person name="Chaudhuri R.R."/>
            <person name="La Ragione R."/>
            <person name="Hildebrand F."/>
            <person name="Pallen M.J."/>
        </authorList>
    </citation>
    <scope>NUCLEOTIDE SEQUENCE</scope>
    <source>
        <strain evidence="4">USAMLcec12-2067</strain>
    </source>
</reference>
<reference evidence="4" key="3">
    <citation type="submission" date="2021-09" db="EMBL/GenBank/DDBJ databases">
        <authorList>
            <person name="Gilroy R."/>
        </authorList>
    </citation>
    <scope>NUCLEOTIDE SEQUENCE</scope>
    <source>
        <strain evidence="4">USAMLcec12-2067</strain>
    </source>
</reference>
<dbReference type="InterPro" id="IPR018228">
    <property type="entry name" value="DNase_TatD-rel_CS"/>
</dbReference>
<dbReference type="InterPro" id="IPR001130">
    <property type="entry name" value="TatD-like"/>
</dbReference>
<dbReference type="PANTHER" id="PTHR46124:SF2">
    <property type="entry name" value="D-AMINOACYL-TRNA DEACYLASE"/>
    <property type="match status" value="1"/>
</dbReference>
<accession>A0A2K2U6A9</accession>
<dbReference type="GO" id="GO:0005829">
    <property type="term" value="C:cytosol"/>
    <property type="evidence" value="ECO:0007669"/>
    <property type="project" value="TreeGrafter"/>
</dbReference>
<sequence>MVESNGEPVFRDALFRQKRKHGKYRVVEPPALEALVADTHAHLQLLPDPALALARCAVHGVRFVCTIVDAFEDGATTFERLDAWREEAAALASTLEGAPEAAGAVASGTAGCAVPHVRIATGCHPHNAKHYDDALEARLRERLADPRVCALGEVGLDYHYDFSPRDEQRDAFRRQIRLAKEAGLPLVLHVREAHDDALALMREEGFPAAGTLLHCFNLDWATLEPWLAEGCHAAFGGPLTFKSTDEVRDAASRMPLDRLLTETDAPYMTPEPMRGMTCGPEHVVFTAARLAEARGCAAGDERKALLAQLMENARDLLDRSPTPWQRARASAADAAGGAPEATPSASASGESE</sequence>
<feature type="compositionally biased region" description="Low complexity" evidence="3">
    <location>
        <begin position="327"/>
        <end position="341"/>
    </location>
</feature>
<dbReference type="PROSITE" id="PS01090">
    <property type="entry name" value="TATD_2"/>
    <property type="match status" value="1"/>
</dbReference>
<gene>
    <name evidence="5" type="ORF">C2L80_05100</name>
    <name evidence="4" type="ORF">K8V16_05405</name>
</gene>
<dbReference type="FunFam" id="3.20.20.140:FF:000005">
    <property type="entry name" value="TatD family hydrolase"/>
    <property type="match status" value="1"/>
</dbReference>
<dbReference type="SUPFAM" id="SSF51556">
    <property type="entry name" value="Metallo-dependent hydrolases"/>
    <property type="match status" value="1"/>
</dbReference>
<dbReference type="Gene3D" id="3.20.20.140">
    <property type="entry name" value="Metal-dependent hydrolases"/>
    <property type="match status" value="1"/>
</dbReference>
<proteinExistence type="predicted"/>
<dbReference type="GO" id="GO:0016788">
    <property type="term" value="F:hydrolase activity, acting on ester bonds"/>
    <property type="evidence" value="ECO:0007669"/>
    <property type="project" value="InterPro"/>
</dbReference>
<evidence type="ECO:0000256" key="3">
    <source>
        <dbReference type="SAM" id="MobiDB-lite"/>
    </source>
</evidence>
<dbReference type="RefSeq" id="WP_092198343.1">
    <property type="nucleotide sequence ID" value="NZ_DBEYRC010000026.1"/>
</dbReference>
<dbReference type="InterPro" id="IPR032466">
    <property type="entry name" value="Metal_Hydrolase"/>
</dbReference>
<feature type="compositionally biased region" description="Polar residues" evidence="3">
    <location>
        <begin position="343"/>
        <end position="352"/>
    </location>
</feature>
<comment type="caution">
    <text evidence="5">The sequence shown here is derived from an EMBL/GenBank/DDBJ whole genome shotgun (WGS) entry which is preliminary data.</text>
</comment>
<dbReference type="EMBL" id="DYZL01000111">
    <property type="protein sequence ID" value="HJH43215.1"/>
    <property type="molecule type" value="Genomic_DNA"/>
</dbReference>
<reference evidence="5 6" key="1">
    <citation type="journal article" date="2018" name="Int. J. Syst. Evol. Microbiol.">
        <title>Rubneribacter badeniensis gen. nov., sp. nov. and Enteroscipio rubneri gen. nov., sp. nov., new members of the Eggerthellaceae isolated from human faeces.</title>
        <authorList>
            <person name="Danylec N."/>
            <person name="Gobl A."/>
            <person name="Stoll D.A."/>
            <person name="Hetzer B."/>
            <person name="Kulling S.E."/>
            <person name="Huch M."/>
        </authorList>
    </citation>
    <scope>NUCLEOTIDE SEQUENCE [LARGE SCALE GENOMIC DNA]</scope>
    <source>
        <strain evidence="5 6">ResAG-85</strain>
    </source>
</reference>
<evidence type="ECO:0000313" key="6">
    <source>
        <dbReference type="Proteomes" id="UP000236488"/>
    </source>
</evidence>
<feature type="region of interest" description="Disordered" evidence="3">
    <location>
        <begin position="317"/>
        <end position="352"/>
    </location>
</feature>
<dbReference type="PROSITE" id="PS01091">
    <property type="entry name" value="TATD_3"/>
    <property type="match status" value="1"/>
</dbReference>
<evidence type="ECO:0000313" key="5">
    <source>
        <dbReference type="EMBL" id="PNV65720.1"/>
    </source>
</evidence>
<dbReference type="EMBL" id="PPEL01000019">
    <property type="protein sequence ID" value="PNV65720.1"/>
    <property type="molecule type" value="Genomic_DNA"/>
</dbReference>
<dbReference type="Pfam" id="PF01026">
    <property type="entry name" value="TatD_DNase"/>
    <property type="match status" value="1"/>
</dbReference>
<organism evidence="5 6">
    <name type="scientific">Rubneribacter badeniensis</name>
    <dbReference type="NCBI Taxonomy" id="2070688"/>
    <lineage>
        <taxon>Bacteria</taxon>
        <taxon>Bacillati</taxon>
        <taxon>Actinomycetota</taxon>
        <taxon>Coriobacteriia</taxon>
        <taxon>Eggerthellales</taxon>
        <taxon>Eggerthellaceae</taxon>
        <taxon>Rubneribacter</taxon>
    </lineage>
</organism>
<dbReference type="Proteomes" id="UP000236488">
    <property type="component" value="Unassembled WGS sequence"/>
</dbReference>
<keyword evidence="6" id="KW-1185">Reference proteome</keyword>
<dbReference type="CDD" id="cd01310">
    <property type="entry name" value="TatD_DNAse"/>
    <property type="match status" value="1"/>
</dbReference>
<evidence type="ECO:0000313" key="4">
    <source>
        <dbReference type="EMBL" id="HJH43215.1"/>
    </source>
</evidence>
<evidence type="ECO:0000256" key="1">
    <source>
        <dbReference type="ARBA" id="ARBA00022723"/>
    </source>
</evidence>
<evidence type="ECO:0000256" key="2">
    <source>
        <dbReference type="ARBA" id="ARBA00022801"/>
    </source>
</evidence>
<dbReference type="GO" id="GO:0046872">
    <property type="term" value="F:metal ion binding"/>
    <property type="evidence" value="ECO:0007669"/>
    <property type="project" value="UniProtKB-KW"/>
</dbReference>